<dbReference type="InterPro" id="IPR036890">
    <property type="entry name" value="HATPase_C_sf"/>
</dbReference>
<evidence type="ECO:0000256" key="5">
    <source>
        <dbReference type="ARBA" id="ARBA00022741"/>
    </source>
</evidence>
<evidence type="ECO:0000256" key="6">
    <source>
        <dbReference type="ARBA" id="ARBA00022777"/>
    </source>
</evidence>
<keyword evidence="3" id="KW-0597">Phosphoprotein</keyword>
<dbReference type="AlphaFoldDB" id="A0A0M2HTX1"/>
<organism evidence="12 13">
    <name type="scientific">Microbacterium hydrocarbonoxydans</name>
    <dbReference type="NCBI Taxonomy" id="273678"/>
    <lineage>
        <taxon>Bacteria</taxon>
        <taxon>Bacillati</taxon>
        <taxon>Actinomycetota</taxon>
        <taxon>Actinomycetes</taxon>
        <taxon>Micrococcales</taxon>
        <taxon>Microbacteriaceae</taxon>
        <taxon>Microbacterium</taxon>
    </lineage>
</organism>
<dbReference type="PANTHER" id="PTHR24421">
    <property type="entry name" value="NITRATE/NITRITE SENSOR PROTEIN NARX-RELATED"/>
    <property type="match status" value="1"/>
</dbReference>
<evidence type="ECO:0000256" key="2">
    <source>
        <dbReference type="ARBA" id="ARBA00012438"/>
    </source>
</evidence>
<evidence type="ECO:0000256" key="3">
    <source>
        <dbReference type="ARBA" id="ARBA00022553"/>
    </source>
</evidence>
<dbReference type="EMBL" id="JYJB01000007">
    <property type="protein sequence ID" value="KJL48365.1"/>
    <property type="molecule type" value="Genomic_DNA"/>
</dbReference>
<gene>
    <name evidence="12" type="primary">desK_3</name>
    <name evidence="12" type="ORF">RS84_01124</name>
</gene>
<dbReference type="PANTHER" id="PTHR24421:SF10">
    <property type="entry name" value="NITRATE_NITRITE SENSOR PROTEIN NARQ"/>
    <property type="match status" value="1"/>
</dbReference>
<dbReference type="OrthoDB" id="227596at2"/>
<evidence type="ECO:0000256" key="8">
    <source>
        <dbReference type="ARBA" id="ARBA00023012"/>
    </source>
</evidence>
<dbReference type="RefSeq" id="WP_045256777.1">
    <property type="nucleotide sequence ID" value="NZ_JYJB01000007.1"/>
</dbReference>
<dbReference type="Gene3D" id="3.30.565.10">
    <property type="entry name" value="Histidine kinase-like ATPase, C-terminal domain"/>
    <property type="match status" value="1"/>
</dbReference>
<keyword evidence="6 12" id="KW-0418">Kinase</keyword>
<feature type="transmembrane region" description="Helical" evidence="9">
    <location>
        <begin position="98"/>
        <end position="116"/>
    </location>
</feature>
<dbReference type="GO" id="GO:0046983">
    <property type="term" value="F:protein dimerization activity"/>
    <property type="evidence" value="ECO:0007669"/>
    <property type="project" value="InterPro"/>
</dbReference>
<keyword evidence="7" id="KW-0067">ATP-binding</keyword>
<evidence type="ECO:0000313" key="13">
    <source>
        <dbReference type="Proteomes" id="UP000033900"/>
    </source>
</evidence>
<keyword evidence="9" id="KW-1133">Transmembrane helix</keyword>
<dbReference type="GO" id="GO:0005524">
    <property type="term" value="F:ATP binding"/>
    <property type="evidence" value="ECO:0007669"/>
    <property type="project" value="UniProtKB-KW"/>
</dbReference>
<dbReference type="InterPro" id="IPR003594">
    <property type="entry name" value="HATPase_dom"/>
</dbReference>
<evidence type="ECO:0000256" key="4">
    <source>
        <dbReference type="ARBA" id="ARBA00022679"/>
    </source>
</evidence>
<feature type="transmembrane region" description="Helical" evidence="9">
    <location>
        <begin position="12"/>
        <end position="28"/>
    </location>
</feature>
<evidence type="ECO:0000259" key="11">
    <source>
        <dbReference type="Pfam" id="PF07730"/>
    </source>
</evidence>
<protein>
    <recommendedName>
        <fullName evidence="2">histidine kinase</fullName>
        <ecNumber evidence="2">2.7.13.3</ecNumber>
    </recommendedName>
</protein>
<dbReference type="PATRIC" id="fig|273678.4.peg.1120"/>
<feature type="transmembrane region" description="Helical" evidence="9">
    <location>
        <begin position="128"/>
        <end position="150"/>
    </location>
</feature>
<dbReference type="EC" id="2.7.13.3" evidence="2"/>
<sequence>MRSEVDPRLTDLVLAIAMALVLAVVVAADPASRGAIGGYAFAVGLGVLLIGRRRLPRLLLIVTVLAIFAYYTLDLPPIGMVLPAVGALFSAAEQRRTLWAIGAAAVLLGVATYFRLDGSEPDSTLNGYTFVTEVALAAAAIALGAAVRLAREARERTAQIAALTASEAALAAEGRMQAERLRMARDLHDTIGHTLSVAALHAGVASEAIDEDETRAAIDQVRAATADALRELRRTVKVLRDDREPDPAPVLGLASLDVVADAARAAGLQVDVDLRIAPDALTRSADAAAFRIVQESVTNVLRHARATSVSLTIRDEDGALTIRVADDGQASGVHGTPGAGTPGAGIRGMKERAELLGGTLEAQPSPSGFVVTARIPNGAA</sequence>
<evidence type="ECO:0000313" key="12">
    <source>
        <dbReference type="EMBL" id="KJL48365.1"/>
    </source>
</evidence>
<dbReference type="InterPro" id="IPR011712">
    <property type="entry name" value="Sig_transdc_His_kin_sub3_dim/P"/>
</dbReference>
<dbReference type="Proteomes" id="UP000033900">
    <property type="component" value="Unassembled WGS sequence"/>
</dbReference>
<dbReference type="InterPro" id="IPR050482">
    <property type="entry name" value="Sensor_HK_TwoCompSys"/>
</dbReference>
<name>A0A0M2HTX1_9MICO</name>
<keyword evidence="4 12" id="KW-0808">Transferase</keyword>
<dbReference type="SUPFAM" id="SSF55874">
    <property type="entry name" value="ATPase domain of HSP90 chaperone/DNA topoisomerase II/histidine kinase"/>
    <property type="match status" value="1"/>
</dbReference>
<dbReference type="STRING" id="273678.RS84_01124"/>
<keyword evidence="5" id="KW-0547">Nucleotide-binding</keyword>
<dbReference type="Gene3D" id="1.20.5.1930">
    <property type="match status" value="1"/>
</dbReference>
<accession>A0A0M2HTX1</accession>
<keyword evidence="13" id="KW-1185">Reference proteome</keyword>
<evidence type="ECO:0000259" key="10">
    <source>
        <dbReference type="Pfam" id="PF02518"/>
    </source>
</evidence>
<proteinExistence type="predicted"/>
<keyword evidence="9" id="KW-0812">Transmembrane</keyword>
<comment type="caution">
    <text evidence="12">The sequence shown here is derived from an EMBL/GenBank/DDBJ whole genome shotgun (WGS) entry which is preliminary data.</text>
</comment>
<evidence type="ECO:0000256" key="7">
    <source>
        <dbReference type="ARBA" id="ARBA00022840"/>
    </source>
</evidence>
<reference evidence="12 13" key="1">
    <citation type="submission" date="2015-02" db="EMBL/GenBank/DDBJ databases">
        <title>Draft genome sequences of ten Microbacterium spp. with emphasis on heavy metal contaminated environments.</title>
        <authorList>
            <person name="Corretto E."/>
        </authorList>
    </citation>
    <scope>NUCLEOTIDE SEQUENCE [LARGE SCALE GENOMIC DNA]</scope>
    <source>
        <strain evidence="12 13">SA35</strain>
    </source>
</reference>
<feature type="transmembrane region" description="Helical" evidence="9">
    <location>
        <begin position="58"/>
        <end position="78"/>
    </location>
</feature>
<keyword evidence="8" id="KW-0902">Two-component regulatory system</keyword>
<keyword evidence="9" id="KW-0472">Membrane</keyword>
<evidence type="ECO:0000256" key="1">
    <source>
        <dbReference type="ARBA" id="ARBA00000085"/>
    </source>
</evidence>
<dbReference type="Pfam" id="PF07730">
    <property type="entry name" value="HisKA_3"/>
    <property type="match status" value="1"/>
</dbReference>
<evidence type="ECO:0000256" key="9">
    <source>
        <dbReference type="SAM" id="Phobius"/>
    </source>
</evidence>
<dbReference type="CDD" id="cd16917">
    <property type="entry name" value="HATPase_UhpB-NarQ-NarX-like"/>
    <property type="match status" value="1"/>
</dbReference>
<dbReference type="GO" id="GO:0000155">
    <property type="term" value="F:phosphorelay sensor kinase activity"/>
    <property type="evidence" value="ECO:0007669"/>
    <property type="project" value="InterPro"/>
</dbReference>
<feature type="domain" description="Histidine kinase/HSP90-like ATPase" evidence="10">
    <location>
        <begin position="289"/>
        <end position="377"/>
    </location>
</feature>
<comment type="catalytic activity">
    <reaction evidence="1">
        <text>ATP + protein L-histidine = ADP + protein N-phospho-L-histidine.</text>
        <dbReference type="EC" id="2.7.13.3"/>
    </reaction>
</comment>
<feature type="domain" description="Signal transduction histidine kinase subgroup 3 dimerisation and phosphoacceptor" evidence="11">
    <location>
        <begin position="179"/>
        <end position="242"/>
    </location>
</feature>
<dbReference type="GO" id="GO:0016020">
    <property type="term" value="C:membrane"/>
    <property type="evidence" value="ECO:0007669"/>
    <property type="project" value="InterPro"/>
</dbReference>
<feature type="transmembrane region" description="Helical" evidence="9">
    <location>
        <begin position="34"/>
        <end position="51"/>
    </location>
</feature>
<dbReference type="Pfam" id="PF02518">
    <property type="entry name" value="HATPase_c"/>
    <property type="match status" value="1"/>
</dbReference>